<sequence>MPLIILCGNRTKRVGSIFYSQSLSSSRDEQSSSAGKMSVETFSVTFRWSFKENESLHSMIMRLKEESHQYIQANRESNISLSSILRTGSEAKA</sequence>
<reference evidence="2" key="1">
    <citation type="journal article" date="2016" name="Proc. Natl. Acad. Sci. U.S.A.">
        <title>Chromosome-level assembly of Arabidopsis thaliana Ler reveals the extent of translocation and inversion polymorphisms.</title>
        <authorList>
            <person name="Zapata L."/>
            <person name="Ding J."/>
            <person name="Willing E.M."/>
            <person name="Hartwig B."/>
            <person name="Bezdan D."/>
            <person name="Jiao W.B."/>
            <person name="Patel V."/>
            <person name="Velikkakam James G."/>
            <person name="Koornneef M."/>
            <person name="Ossowski S."/>
            <person name="Schneeberger K."/>
        </authorList>
    </citation>
    <scope>NUCLEOTIDE SEQUENCE [LARGE SCALE GENOMIC DNA]</scope>
    <source>
        <strain evidence="2">cv. Landsberg erecta</strain>
    </source>
</reference>
<accession>A0A178UJY7</accession>
<evidence type="ECO:0000313" key="1">
    <source>
        <dbReference type="EMBL" id="OAO93464.1"/>
    </source>
</evidence>
<comment type="caution">
    <text evidence="1">The sequence shown here is derived from an EMBL/GenBank/DDBJ whole genome shotgun (WGS) entry which is preliminary data.</text>
</comment>
<gene>
    <name evidence="1" type="ordered locus">AXX17_At5g10950</name>
</gene>
<dbReference type="EMBL" id="LUHQ01000005">
    <property type="protein sequence ID" value="OAO93464.1"/>
    <property type="molecule type" value="Genomic_DNA"/>
</dbReference>
<protein>
    <submittedName>
        <fullName evidence="1">Uncharacterized protein</fullName>
    </submittedName>
</protein>
<organism evidence="1 2">
    <name type="scientific">Arabidopsis thaliana</name>
    <name type="common">Mouse-ear cress</name>
    <dbReference type="NCBI Taxonomy" id="3702"/>
    <lineage>
        <taxon>Eukaryota</taxon>
        <taxon>Viridiplantae</taxon>
        <taxon>Streptophyta</taxon>
        <taxon>Embryophyta</taxon>
        <taxon>Tracheophyta</taxon>
        <taxon>Spermatophyta</taxon>
        <taxon>Magnoliopsida</taxon>
        <taxon>eudicotyledons</taxon>
        <taxon>Gunneridae</taxon>
        <taxon>Pentapetalae</taxon>
        <taxon>rosids</taxon>
        <taxon>malvids</taxon>
        <taxon>Brassicales</taxon>
        <taxon>Brassicaceae</taxon>
        <taxon>Camelineae</taxon>
        <taxon>Arabidopsis</taxon>
    </lineage>
</organism>
<dbReference type="Proteomes" id="UP000078284">
    <property type="component" value="Chromosome 5"/>
</dbReference>
<evidence type="ECO:0000313" key="2">
    <source>
        <dbReference type="Proteomes" id="UP000078284"/>
    </source>
</evidence>
<dbReference type="AlphaFoldDB" id="A0A178UJY7"/>
<proteinExistence type="predicted"/>
<name>A0A178UJY7_ARATH</name>